<proteinExistence type="predicted"/>
<dbReference type="GeneID" id="42528451"/>
<feature type="domain" description="DUF7924" evidence="2">
    <location>
        <begin position="282"/>
        <end position="440"/>
    </location>
</feature>
<evidence type="ECO:0000256" key="1">
    <source>
        <dbReference type="SAM" id="MobiDB-lite"/>
    </source>
</evidence>
<dbReference type="EMBL" id="GG657449">
    <property type="protein sequence ID" value="OAT04516.1"/>
    <property type="molecule type" value="Genomic_DNA"/>
</dbReference>
<protein>
    <recommendedName>
        <fullName evidence="2">DUF7924 domain-containing protein</fullName>
    </recommendedName>
</protein>
<dbReference type="OrthoDB" id="5403634at2759"/>
<dbReference type="Proteomes" id="UP000002038">
    <property type="component" value="Unassembled WGS sequence"/>
</dbReference>
<dbReference type="VEuPathDB" id="FungiDB:BDBG_16268"/>
<evidence type="ECO:0000259" key="2">
    <source>
        <dbReference type="Pfam" id="PF25545"/>
    </source>
</evidence>
<dbReference type="InterPro" id="IPR057684">
    <property type="entry name" value="DUF7924"/>
</dbReference>
<reference evidence="4" key="1">
    <citation type="journal article" date="2015" name="PLoS Genet.">
        <title>The dynamic genome and transcriptome of the human fungal pathogen Blastomyces and close relative Emmonsia.</title>
        <authorList>
            <person name="Munoz J.F."/>
            <person name="Gauthier G.M."/>
            <person name="Desjardins C.A."/>
            <person name="Gallo J.E."/>
            <person name="Holder J."/>
            <person name="Sullivan T.D."/>
            <person name="Marty A.J."/>
            <person name="Carmen J.C."/>
            <person name="Chen Z."/>
            <person name="Ding L."/>
            <person name="Gujja S."/>
            <person name="Magrini V."/>
            <person name="Misas E."/>
            <person name="Mitreva M."/>
            <person name="Priest M."/>
            <person name="Saif S."/>
            <person name="Whiston E.A."/>
            <person name="Young S."/>
            <person name="Zeng Q."/>
            <person name="Goldman W.E."/>
            <person name="Mardis E.R."/>
            <person name="Taylor J.W."/>
            <person name="McEwen J.G."/>
            <person name="Clay O.K."/>
            <person name="Klein B.S."/>
            <person name="Cuomo C.A."/>
        </authorList>
    </citation>
    <scope>NUCLEOTIDE SEQUENCE [LARGE SCALE GENOMIC DNA]</scope>
    <source>
        <strain evidence="4">SLH14081</strain>
    </source>
</reference>
<feature type="region of interest" description="Disordered" evidence="1">
    <location>
        <begin position="1"/>
        <end position="46"/>
    </location>
</feature>
<dbReference type="AlphaFoldDB" id="A0A179U942"/>
<sequence length="530" mass="59721">MHTRKLKEPKIYDYDHMPSSVASNPSLKHQYPKPHPSDRSQYRKRKKLDAPAPAYWDNLSKIWLTKDALEELDRRNSCLKPPQNHHHPLTQQFHTELFQFAPAFLRDCAPACSKQIKRVSRLGGPDLTDLRNYSKQEIFLEKAMSSRSRGRKRRAGSPSADMKSTTKSTSTTPYNRNFQQNLIDHGVYPDGYEYPDGRIPAMPKNWEEINKTLAQPRPSLSPSNFSDEHFRKFKRADTHASKEQPVTTSVIPIIEGDIDDPKCAGGGYSLGNLAPLTDGTLAQAKPDHFYGARPEQLNRQIRNELCNYIIPSTQDDLPMVPNFFLEAKGPDGSLAVATRQACYDGALGARGMHTLQSYQQDRSIYDNNAYTLTSTYHGGQLKLYTTHLTEPEGLGRHPEYIMTQLKGWSMTSDPETFQHGASAYRNARDWAKKKRDEFIRAANETHAKAQSQLHSTSQCQTASEAALTLDTSDLSTLSDQTEYQDTQWSFANTTEEGGESQILSRHAKKPRVGSIVEGNTAGNKTTRCPN</sequence>
<organism evidence="3 4">
    <name type="scientific">Blastomyces gilchristii (strain SLH14081)</name>
    <name type="common">Blastomyces dermatitidis</name>
    <dbReference type="NCBI Taxonomy" id="559298"/>
    <lineage>
        <taxon>Eukaryota</taxon>
        <taxon>Fungi</taxon>
        <taxon>Dikarya</taxon>
        <taxon>Ascomycota</taxon>
        <taxon>Pezizomycotina</taxon>
        <taxon>Eurotiomycetes</taxon>
        <taxon>Eurotiomycetidae</taxon>
        <taxon>Onygenales</taxon>
        <taxon>Ajellomycetaceae</taxon>
        <taxon>Blastomyces</taxon>
    </lineage>
</organism>
<feature type="region of interest" description="Disordered" evidence="1">
    <location>
        <begin position="141"/>
        <end position="176"/>
    </location>
</feature>
<feature type="region of interest" description="Disordered" evidence="1">
    <location>
        <begin position="493"/>
        <end position="530"/>
    </location>
</feature>
<gene>
    <name evidence="3" type="ORF">BDBG_16268</name>
</gene>
<evidence type="ECO:0000313" key="4">
    <source>
        <dbReference type="Proteomes" id="UP000002038"/>
    </source>
</evidence>
<evidence type="ECO:0000313" key="3">
    <source>
        <dbReference type="EMBL" id="OAT04516.1"/>
    </source>
</evidence>
<dbReference type="RefSeq" id="XP_031576217.1">
    <property type="nucleotide sequence ID" value="XM_031724257.1"/>
</dbReference>
<feature type="compositionally biased region" description="Basic and acidic residues" evidence="1">
    <location>
        <begin position="1"/>
        <end position="16"/>
    </location>
</feature>
<feature type="compositionally biased region" description="Low complexity" evidence="1">
    <location>
        <begin position="156"/>
        <end position="172"/>
    </location>
</feature>
<name>A0A179U942_BLAGS</name>
<dbReference type="Pfam" id="PF25545">
    <property type="entry name" value="DUF7924"/>
    <property type="match status" value="1"/>
</dbReference>
<accession>A0A179U942</accession>
<keyword evidence="4" id="KW-1185">Reference proteome</keyword>
<feature type="compositionally biased region" description="Polar residues" evidence="1">
    <location>
        <begin position="520"/>
        <end position="530"/>
    </location>
</feature>
<dbReference type="KEGG" id="bgh:BDBG_16268"/>